<gene>
    <name evidence="3" type="ORF">KI810_14160</name>
</gene>
<dbReference type="Gene3D" id="3.40.50.2000">
    <property type="entry name" value="Glycogen Phosphorylase B"/>
    <property type="match status" value="1"/>
</dbReference>
<dbReference type="PANTHER" id="PTHR46401:SF2">
    <property type="entry name" value="GLYCOSYLTRANSFERASE WBBK-RELATED"/>
    <property type="match status" value="1"/>
</dbReference>
<evidence type="ECO:0000313" key="3">
    <source>
        <dbReference type="EMBL" id="MBT0654204.1"/>
    </source>
</evidence>
<sequence>MRIGYIIPNCDVSGGISVVCQHANRLAKRGHEVVLLSAEKAKAMDWFPDQRVPVVGLGDWQGHLDVLVATGWSTSFLLLDVPATVKCYFVQSDETRFHPSESRWRHLTALTYYLGVNYLTEARWIKKWLNETFGHHVELVPNGLDPAVFHKCDPLEPRGKRLRVLLEGAINLPYKGMSEAFEAVRPMDVDVWCVSSYGVPQPAWRCDRFFEHMPMLEMRRIYSSCDILLKLSRVEGFFGPPMEMMACGGVSVVGRVTGYDEYIEDGVNALVVDPEDIEGARAAVQMLIDDEGLRNRLIEGGERTAGQWEWERSIDILEKYYSDLLSNPKCWANNSRRAEFDSSICYVYDFMCRGVLPEEIVSKDSLQSVPPHAQKLAAYLASRREFWAISAAVKCVYKAVKRVRSL</sequence>
<dbReference type="Pfam" id="PF00534">
    <property type="entry name" value="Glycos_transf_1"/>
    <property type="match status" value="1"/>
</dbReference>
<protein>
    <submittedName>
        <fullName evidence="3">Glycosyltransferase family 4 protein</fullName>
    </submittedName>
</protein>
<dbReference type="EMBL" id="JAHCVK010000008">
    <property type="protein sequence ID" value="MBT0654204.1"/>
    <property type="molecule type" value="Genomic_DNA"/>
</dbReference>
<comment type="caution">
    <text evidence="3">The sequence shown here is derived from an EMBL/GenBank/DDBJ whole genome shotgun (WGS) entry which is preliminary data.</text>
</comment>
<dbReference type="InterPro" id="IPR001296">
    <property type="entry name" value="Glyco_trans_1"/>
</dbReference>
<reference evidence="3 4" key="1">
    <citation type="submission" date="2021-05" db="EMBL/GenBank/DDBJ databases">
        <title>The draft genome of Geobacter luticola JCM 17780.</title>
        <authorList>
            <person name="Xu Z."/>
            <person name="Masuda Y."/>
            <person name="Itoh H."/>
            <person name="Senoo K."/>
        </authorList>
    </citation>
    <scope>NUCLEOTIDE SEQUENCE [LARGE SCALE GENOMIC DNA]</scope>
    <source>
        <strain evidence="3 4">JCM 17780</strain>
    </source>
</reference>
<dbReference type="RefSeq" id="WP_214176212.1">
    <property type="nucleotide sequence ID" value="NZ_JAHCVK010000008.1"/>
</dbReference>
<dbReference type="SUPFAM" id="SSF53756">
    <property type="entry name" value="UDP-Glycosyltransferase/glycogen phosphorylase"/>
    <property type="match status" value="1"/>
</dbReference>
<organism evidence="3 4">
    <name type="scientific">Geomobilimonas luticola</name>
    <dbReference type="NCBI Taxonomy" id="1114878"/>
    <lineage>
        <taxon>Bacteria</taxon>
        <taxon>Pseudomonadati</taxon>
        <taxon>Thermodesulfobacteriota</taxon>
        <taxon>Desulfuromonadia</taxon>
        <taxon>Geobacterales</taxon>
        <taxon>Geobacteraceae</taxon>
        <taxon>Geomobilimonas</taxon>
    </lineage>
</organism>
<keyword evidence="1" id="KW-0808">Transferase</keyword>
<evidence type="ECO:0000313" key="4">
    <source>
        <dbReference type="Proteomes" id="UP000756860"/>
    </source>
</evidence>
<accession>A0ABS5SFQ9</accession>
<evidence type="ECO:0000259" key="2">
    <source>
        <dbReference type="Pfam" id="PF00534"/>
    </source>
</evidence>
<dbReference type="PANTHER" id="PTHR46401">
    <property type="entry name" value="GLYCOSYLTRANSFERASE WBBK-RELATED"/>
    <property type="match status" value="1"/>
</dbReference>
<dbReference type="Proteomes" id="UP000756860">
    <property type="component" value="Unassembled WGS sequence"/>
</dbReference>
<name>A0ABS5SFQ9_9BACT</name>
<dbReference type="Gene3D" id="3.40.50.11090">
    <property type="match status" value="1"/>
</dbReference>
<feature type="domain" description="Glycosyl transferase family 1" evidence="2">
    <location>
        <begin position="209"/>
        <end position="302"/>
    </location>
</feature>
<keyword evidence="4" id="KW-1185">Reference proteome</keyword>
<proteinExistence type="predicted"/>
<dbReference type="CDD" id="cd03801">
    <property type="entry name" value="GT4_PimA-like"/>
    <property type="match status" value="1"/>
</dbReference>
<evidence type="ECO:0000256" key="1">
    <source>
        <dbReference type="ARBA" id="ARBA00022679"/>
    </source>
</evidence>